<keyword evidence="4 10" id="KW-0808">Transferase</keyword>
<evidence type="ECO:0000256" key="4">
    <source>
        <dbReference type="ARBA" id="ARBA00022679"/>
    </source>
</evidence>
<dbReference type="OrthoDB" id="9808936at2"/>
<evidence type="ECO:0000259" key="12">
    <source>
        <dbReference type="Pfam" id="PF04101"/>
    </source>
</evidence>
<dbReference type="Pfam" id="PF03033">
    <property type="entry name" value="Glyco_transf_28"/>
    <property type="match status" value="1"/>
</dbReference>
<keyword evidence="3 10" id="KW-0328">Glycosyltransferase</keyword>
<dbReference type="GO" id="GO:0008360">
    <property type="term" value="P:regulation of cell shape"/>
    <property type="evidence" value="ECO:0007669"/>
    <property type="project" value="UniProtKB-KW"/>
</dbReference>
<dbReference type="GO" id="GO:0009252">
    <property type="term" value="P:peptidoglycan biosynthetic process"/>
    <property type="evidence" value="ECO:0007669"/>
    <property type="project" value="UniProtKB-UniRule"/>
</dbReference>
<keyword evidence="2 10" id="KW-0132">Cell division</keyword>
<evidence type="ECO:0000313" key="13">
    <source>
        <dbReference type="EMBL" id="KAB2818199.1"/>
    </source>
</evidence>
<evidence type="ECO:0000256" key="9">
    <source>
        <dbReference type="ARBA" id="ARBA00023316"/>
    </source>
</evidence>
<organism evidence="13 14">
    <name type="scientific">Phaeocystidibacter marisrubri</name>
    <dbReference type="NCBI Taxonomy" id="1577780"/>
    <lineage>
        <taxon>Bacteria</taxon>
        <taxon>Pseudomonadati</taxon>
        <taxon>Bacteroidota</taxon>
        <taxon>Flavobacteriia</taxon>
        <taxon>Flavobacteriales</taxon>
        <taxon>Phaeocystidibacteraceae</taxon>
        <taxon>Phaeocystidibacter</taxon>
    </lineage>
</organism>
<protein>
    <recommendedName>
        <fullName evidence="10">UDP-N-acetylglucosamine--N-acetylmuramyl-(pentapeptide) pyrophosphoryl-undecaprenol N-acetylglucosamine transferase</fullName>
        <ecNumber evidence="10">2.4.1.227</ecNumber>
    </recommendedName>
    <alternativeName>
        <fullName evidence="10">Undecaprenyl-PP-MurNAc-pentapeptide-UDPGlcNAc GlcNAc transferase</fullName>
    </alternativeName>
</protein>
<dbReference type="GO" id="GO:0051301">
    <property type="term" value="P:cell division"/>
    <property type="evidence" value="ECO:0007669"/>
    <property type="project" value="UniProtKB-KW"/>
</dbReference>
<keyword evidence="8 10" id="KW-0131">Cell cycle</keyword>
<comment type="caution">
    <text evidence="10">Lacks conserved residue(s) required for the propagation of feature annotation.</text>
</comment>
<evidence type="ECO:0000256" key="10">
    <source>
        <dbReference type="HAMAP-Rule" id="MF_00033"/>
    </source>
</evidence>
<reference evidence="13 14" key="1">
    <citation type="submission" date="2019-10" db="EMBL/GenBank/DDBJ databases">
        <title>Genome sequence of Phaeocystidibacter marisrubri JCM30614 (type strain).</title>
        <authorList>
            <person name="Bowman J.P."/>
        </authorList>
    </citation>
    <scope>NUCLEOTIDE SEQUENCE [LARGE SCALE GENOMIC DNA]</scope>
    <source>
        <strain evidence="13 14">JCM 30614</strain>
    </source>
</reference>
<dbReference type="PANTHER" id="PTHR21015:SF22">
    <property type="entry name" value="GLYCOSYLTRANSFERASE"/>
    <property type="match status" value="1"/>
</dbReference>
<feature type="binding site" evidence="10">
    <location>
        <position position="125"/>
    </location>
    <ligand>
        <name>UDP-N-acetyl-alpha-D-glucosamine</name>
        <dbReference type="ChEBI" id="CHEBI:57705"/>
    </ligand>
</feature>
<dbReference type="AlphaFoldDB" id="A0A6L3ZKL5"/>
<dbReference type="SUPFAM" id="SSF53756">
    <property type="entry name" value="UDP-Glycosyltransferase/glycogen phosphorylase"/>
    <property type="match status" value="1"/>
</dbReference>
<feature type="domain" description="Glycosyl transferase family 28 C-terminal" evidence="12">
    <location>
        <begin position="191"/>
        <end position="352"/>
    </location>
</feature>
<keyword evidence="5 10" id="KW-0133">Cell shape</keyword>
<dbReference type="InterPro" id="IPR007235">
    <property type="entry name" value="Glyco_trans_28_C"/>
</dbReference>
<sequence>MKKFMVSGGGTGGHIFPALAIANELKATYPNCEIEFVGAQGRMEMERIPREGYTIHGLPIVGLNRQSMAANLKFPVKLIRSIAHCRKILKSFQPDVVIGTGGFASGPLLYVAQLMGIPTVIQEQNSYAGITNKRLGAKAKAICVAYEGMHQFFPKEKVHLTGNPVRPAILNSNTSAEESKREFGLDLNKPTLLVLGGSLGARRINEAIESLIDWAKEKDVQILWQCGKLYYEALETKLGNHPGVFLHAFISDMNKAYACADIILSRAGAGTISELAIIGKPTILIPSPNVAEDHQTKNALALVEKKAALLIRESEIDSRLEADLERLLQDEPRRKSLSEALLKLAIPDATQRIVKLIEPLIK</sequence>
<evidence type="ECO:0000256" key="6">
    <source>
        <dbReference type="ARBA" id="ARBA00022984"/>
    </source>
</evidence>
<keyword evidence="1 10" id="KW-1003">Cell membrane</keyword>
<evidence type="ECO:0000256" key="5">
    <source>
        <dbReference type="ARBA" id="ARBA00022960"/>
    </source>
</evidence>
<dbReference type="GO" id="GO:0071555">
    <property type="term" value="P:cell wall organization"/>
    <property type="evidence" value="ECO:0007669"/>
    <property type="project" value="UniProtKB-KW"/>
</dbReference>
<dbReference type="GO" id="GO:0005886">
    <property type="term" value="C:plasma membrane"/>
    <property type="evidence" value="ECO:0007669"/>
    <property type="project" value="UniProtKB-SubCell"/>
</dbReference>
<dbReference type="InterPro" id="IPR004276">
    <property type="entry name" value="GlycoTrans_28_N"/>
</dbReference>
<dbReference type="PANTHER" id="PTHR21015">
    <property type="entry name" value="UDP-N-ACETYLGLUCOSAMINE--N-ACETYLMURAMYL-(PENTAPEPTIDE) PYROPHOSPHORYL-UNDECAPRENOL N-ACETYLGLUCOSAMINE TRANSFERASE 1"/>
    <property type="match status" value="1"/>
</dbReference>
<dbReference type="GO" id="GO:0005975">
    <property type="term" value="P:carbohydrate metabolic process"/>
    <property type="evidence" value="ECO:0007669"/>
    <property type="project" value="InterPro"/>
</dbReference>
<comment type="subcellular location">
    <subcellularLocation>
        <location evidence="10">Cell membrane</location>
        <topology evidence="10">Peripheral membrane protein</topology>
        <orientation evidence="10">Cytoplasmic side</orientation>
    </subcellularLocation>
</comment>
<dbReference type="EMBL" id="WBVQ01000001">
    <property type="protein sequence ID" value="KAB2818199.1"/>
    <property type="molecule type" value="Genomic_DNA"/>
</dbReference>
<feature type="domain" description="Glycosyltransferase family 28 N-terminal" evidence="11">
    <location>
        <begin position="4"/>
        <end position="142"/>
    </location>
</feature>
<comment type="function">
    <text evidence="10">Cell wall formation. Catalyzes the transfer of a GlcNAc subunit on undecaprenyl-pyrophosphoryl-MurNAc-pentapeptide (lipid intermediate I) to form undecaprenyl-pyrophosphoryl-MurNAc-(pentapeptide)GlcNAc (lipid intermediate II).</text>
</comment>
<dbReference type="NCBIfam" id="TIGR01133">
    <property type="entry name" value="murG"/>
    <property type="match status" value="1"/>
</dbReference>
<keyword evidence="7 10" id="KW-0472">Membrane</keyword>
<dbReference type="Proteomes" id="UP000484164">
    <property type="component" value="Unassembled WGS sequence"/>
</dbReference>
<accession>A0A6L3ZKL5</accession>
<evidence type="ECO:0000313" key="14">
    <source>
        <dbReference type="Proteomes" id="UP000484164"/>
    </source>
</evidence>
<dbReference type="GO" id="GO:0050511">
    <property type="term" value="F:undecaprenyldiphospho-muramoylpentapeptide beta-N-acetylglucosaminyltransferase activity"/>
    <property type="evidence" value="ECO:0007669"/>
    <property type="project" value="UniProtKB-UniRule"/>
</dbReference>
<dbReference type="HAMAP" id="MF_00033">
    <property type="entry name" value="MurG"/>
    <property type="match status" value="1"/>
</dbReference>
<feature type="binding site" evidence="10">
    <location>
        <position position="250"/>
    </location>
    <ligand>
        <name>UDP-N-acetyl-alpha-D-glucosamine</name>
        <dbReference type="ChEBI" id="CHEBI:57705"/>
    </ligand>
</feature>
<dbReference type="Gene3D" id="3.40.50.2000">
    <property type="entry name" value="Glycogen Phosphorylase B"/>
    <property type="match status" value="2"/>
</dbReference>
<keyword evidence="14" id="KW-1185">Reference proteome</keyword>
<feature type="binding site" evidence="10">
    <location>
        <position position="295"/>
    </location>
    <ligand>
        <name>UDP-N-acetyl-alpha-D-glucosamine</name>
        <dbReference type="ChEBI" id="CHEBI:57705"/>
    </ligand>
</feature>
<evidence type="ECO:0000256" key="2">
    <source>
        <dbReference type="ARBA" id="ARBA00022618"/>
    </source>
</evidence>
<dbReference type="InterPro" id="IPR006009">
    <property type="entry name" value="GlcNAc_MurG"/>
</dbReference>
<feature type="binding site" evidence="10">
    <location>
        <position position="198"/>
    </location>
    <ligand>
        <name>UDP-N-acetyl-alpha-D-glucosamine</name>
        <dbReference type="ChEBI" id="CHEBI:57705"/>
    </ligand>
</feature>
<proteinExistence type="inferred from homology"/>
<feature type="binding site" evidence="10">
    <location>
        <position position="166"/>
    </location>
    <ligand>
        <name>UDP-N-acetyl-alpha-D-glucosamine</name>
        <dbReference type="ChEBI" id="CHEBI:57705"/>
    </ligand>
</feature>
<evidence type="ECO:0000256" key="1">
    <source>
        <dbReference type="ARBA" id="ARBA00022475"/>
    </source>
</evidence>
<evidence type="ECO:0000256" key="8">
    <source>
        <dbReference type="ARBA" id="ARBA00023306"/>
    </source>
</evidence>
<comment type="similarity">
    <text evidence="10">Belongs to the glycosyltransferase 28 family. MurG subfamily.</text>
</comment>
<comment type="catalytic activity">
    <reaction evidence="10">
        <text>di-trans,octa-cis-undecaprenyl diphospho-N-acetyl-alpha-D-muramoyl-L-alanyl-D-glutamyl-meso-2,6-diaminopimeloyl-D-alanyl-D-alanine + UDP-N-acetyl-alpha-D-glucosamine = di-trans,octa-cis-undecaprenyl diphospho-[N-acetyl-alpha-D-glucosaminyl-(1-&gt;4)]-N-acetyl-alpha-D-muramoyl-L-alanyl-D-glutamyl-meso-2,6-diaminopimeloyl-D-alanyl-D-alanine + UDP + H(+)</text>
        <dbReference type="Rhea" id="RHEA:31227"/>
        <dbReference type="ChEBI" id="CHEBI:15378"/>
        <dbReference type="ChEBI" id="CHEBI:57705"/>
        <dbReference type="ChEBI" id="CHEBI:58223"/>
        <dbReference type="ChEBI" id="CHEBI:61387"/>
        <dbReference type="ChEBI" id="CHEBI:61388"/>
        <dbReference type="EC" id="2.4.1.227"/>
    </reaction>
</comment>
<evidence type="ECO:0000259" key="11">
    <source>
        <dbReference type="Pfam" id="PF03033"/>
    </source>
</evidence>
<comment type="pathway">
    <text evidence="10">Cell wall biogenesis; peptidoglycan biosynthesis.</text>
</comment>
<gene>
    <name evidence="10 13" type="primary">murG</name>
    <name evidence="13" type="ORF">F8C82_00095</name>
</gene>
<name>A0A6L3ZKL5_9FLAO</name>
<evidence type="ECO:0000256" key="3">
    <source>
        <dbReference type="ARBA" id="ARBA00022676"/>
    </source>
</evidence>
<keyword evidence="9 10" id="KW-0961">Cell wall biogenesis/degradation</keyword>
<evidence type="ECO:0000256" key="7">
    <source>
        <dbReference type="ARBA" id="ARBA00023136"/>
    </source>
</evidence>
<comment type="caution">
    <text evidence="13">The sequence shown here is derived from an EMBL/GenBank/DDBJ whole genome shotgun (WGS) entry which is preliminary data.</text>
</comment>
<dbReference type="UniPathway" id="UPA00219"/>
<dbReference type="Pfam" id="PF04101">
    <property type="entry name" value="Glyco_tran_28_C"/>
    <property type="match status" value="1"/>
</dbReference>
<keyword evidence="6 10" id="KW-0573">Peptidoglycan synthesis</keyword>
<dbReference type="EC" id="2.4.1.227" evidence="10"/>
<dbReference type="CDD" id="cd03785">
    <property type="entry name" value="GT28_MurG"/>
    <property type="match status" value="1"/>
</dbReference>
<feature type="binding site" evidence="10">
    <location>
        <begin position="11"/>
        <end position="13"/>
    </location>
    <ligand>
        <name>UDP-N-acetyl-alpha-D-glucosamine</name>
        <dbReference type="ChEBI" id="CHEBI:57705"/>
    </ligand>
</feature>